<keyword evidence="2" id="KW-1185">Reference proteome</keyword>
<name>A0A2P6MIE7_ALKUR</name>
<proteinExistence type="predicted"/>
<organism evidence="1 2">
    <name type="scientific">Alkalicoccus urumqiensis</name>
    <name type="common">Bacillus urumqiensis</name>
    <dbReference type="NCBI Taxonomy" id="1548213"/>
    <lineage>
        <taxon>Bacteria</taxon>
        <taxon>Bacillati</taxon>
        <taxon>Bacillota</taxon>
        <taxon>Bacilli</taxon>
        <taxon>Bacillales</taxon>
        <taxon>Bacillaceae</taxon>
        <taxon>Alkalicoccus</taxon>
    </lineage>
</organism>
<evidence type="ECO:0000313" key="1">
    <source>
        <dbReference type="EMBL" id="PRO66062.1"/>
    </source>
</evidence>
<dbReference type="EMBL" id="PVNS01000005">
    <property type="protein sequence ID" value="PRO66062.1"/>
    <property type="molecule type" value="Genomic_DNA"/>
</dbReference>
<dbReference type="AlphaFoldDB" id="A0A2P6MIE7"/>
<protein>
    <submittedName>
        <fullName evidence="1">Uncharacterized protein</fullName>
    </submittedName>
</protein>
<reference evidence="1 2" key="1">
    <citation type="submission" date="2018-03" db="EMBL/GenBank/DDBJ databases">
        <title>Bacillus urumqiensis sp. nov., a moderately haloalkaliphilic bacterium isolated from a salt lake.</title>
        <authorList>
            <person name="Zhao B."/>
            <person name="Liao Z."/>
        </authorList>
    </citation>
    <scope>NUCLEOTIDE SEQUENCE [LARGE SCALE GENOMIC DNA]</scope>
    <source>
        <strain evidence="1 2">BZ-SZ-XJ18</strain>
    </source>
</reference>
<gene>
    <name evidence="1" type="ORF">C6I21_07105</name>
</gene>
<accession>A0A2P6MIE7</accession>
<dbReference type="Proteomes" id="UP000243650">
    <property type="component" value="Unassembled WGS sequence"/>
</dbReference>
<comment type="caution">
    <text evidence="1">The sequence shown here is derived from an EMBL/GenBank/DDBJ whole genome shotgun (WGS) entry which is preliminary data.</text>
</comment>
<sequence>MPRQAAESASGAGLWFKAQGSELLPCGADARSRAACNKSVVRLQVHTGSGNLFNKSLFSFKTRRFLPDLFKFLQQRSFRPPEEHVLGTSAAAIFLQKVRKADNFRRKKIDSWKKQEYIE</sequence>
<evidence type="ECO:0000313" key="2">
    <source>
        <dbReference type="Proteomes" id="UP000243650"/>
    </source>
</evidence>